<reference evidence="1 2" key="1">
    <citation type="submission" date="2018-07" db="EMBL/GenBank/DDBJ databases">
        <title>Erythrobacter nanhaiensis sp. nov., a novel member of the genus Erythrobacter isolated from the South China Sea.</title>
        <authorList>
            <person name="Chen X."/>
            <person name="Liu J."/>
        </authorList>
    </citation>
    <scope>NUCLEOTIDE SEQUENCE [LARGE SCALE GENOMIC DNA]</scope>
    <source>
        <strain evidence="1 2">S-5</strain>
    </source>
</reference>
<evidence type="ECO:0008006" key="3">
    <source>
        <dbReference type="Google" id="ProtNLM"/>
    </source>
</evidence>
<dbReference type="NCBIfam" id="TIGR01725">
    <property type="entry name" value="phge_HK97_gp10"/>
    <property type="match status" value="1"/>
</dbReference>
<keyword evidence="2" id="KW-1185">Reference proteome</keyword>
<dbReference type="Proteomes" id="UP000254101">
    <property type="component" value="Unassembled WGS sequence"/>
</dbReference>
<comment type="caution">
    <text evidence="1">The sequence shown here is derived from an EMBL/GenBank/DDBJ whole genome shotgun (WGS) entry which is preliminary data.</text>
</comment>
<dbReference type="OrthoDB" id="7585428at2"/>
<gene>
    <name evidence="1" type="ORF">DL238_14925</name>
</gene>
<evidence type="ECO:0000313" key="2">
    <source>
        <dbReference type="Proteomes" id="UP000254101"/>
    </source>
</evidence>
<name>A0A395LGP6_9SPHN</name>
<organism evidence="1 2">
    <name type="scientific">Alteriqipengyuania lutimaris</name>
    <dbReference type="NCBI Taxonomy" id="1538146"/>
    <lineage>
        <taxon>Bacteria</taxon>
        <taxon>Pseudomonadati</taxon>
        <taxon>Pseudomonadota</taxon>
        <taxon>Alphaproteobacteria</taxon>
        <taxon>Sphingomonadales</taxon>
        <taxon>Erythrobacteraceae</taxon>
        <taxon>Alteriqipengyuania</taxon>
    </lineage>
</organism>
<dbReference type="InterPro" id="IPR010064">
    <property type="entry name" value="HK97-gp10_tail"/>
</dbReference>
<dbReference type="RefSeq" id="WP_115493228.1">
    <property type="nucleotide sequence ID" value="NZ_JACHWW010000002.1"/>
</dbReference>
<dbReference type="EMBL" id="QRBB01000002">
    <property type="protein sequence ID" value="RDS75962.1"/>
    <property type="molecule type" value="Genomic_DNA"/>
</dbReference>
<evidence type="ECO:0000313" key="1">
    <source>
        <dbReference type="EMBL" id="RDS75962.1"/>
    </source>
</evidence>
<protein>
    <recommendedName>
        <fullName evidence="3">HK97 gp10 family phage protein</fullName>
    </recommendedName>
</protein>
<accession>A0A395LGP6</accession>
<dbReference type="AlphaFoldDB" id="A0A395LGP6"/>
<proteinExistence type="predicted"/>
<sequence length="133" mass="14509">MLDWSLDGLDEARRKLADVVRPINDRRIGEHAAETLEPIAEDARRLVSVRSGALHDSILVAPTIEFTGETEGQSVSVGVLEAGGDGVFWGHFVEFGTVHWPGEPFLTPAVYRNIDLIFTALGKRLGEDMIGAL</sequence>